<name>A0A4U8YLZ5_9BACT</name>
<feature type="region of interest" description="Disordered" evidence="2">
    <location>
        <begin position="291"/>
        <end position="315"/>
    </location>
</feature>
<dbReference type="InterPro" id="IPR051278">
    <property type="entry name" value="HdrB/HdrD_reductase"/>
</dbReference>
<dbReference type="EMBL" id="CAADHO010000003">
    <property type="protein sequence ID" value="VFQ44751.1"/>
    <property type="molecule type" value="Genomic_DNA"/>
</dbReference>
<organism evidence="4 5">
    <name type="scientific">Desulfoluna butyratoxydans</name>
    <dbReference type="NCBI Taxonomy" id="231438"/>
    <lineage>
        <taxon>Bacteria</taxon>
        <taxon>Pseudomonadati</taxon>
        <taxon>Thermodesulfobacteriota</taxon>
        <taxon>Desulfobacteria</taxon>
        <taxon>Desulfobacterales</taxon>
        <taxon>Desulfolunaceae</taxon>
        <taxon>Desulfoluna</taxon>
    </lineage>
</organism>
<keyword evidence="1" id="KW-0560">Oxidoreductase</keyword>
<gene>
    <name evidence="4" type="ORF">MSL71_24070</name>
</gene>
<reference evidence="4 5" key="1">
    <citation type="submission" date="2019-03" db="EMBL/GenBank/DDBJ databases">
        <authorList>
            <person name="Nijsse B."/>
        </authorList>
    </citation>
    <scope>NUCLEOTIDE SEQUENCE [LARGE SCALE GENOMIC DNA]</scope>
    <source>
        <strain evidence="4">Desulfoluna butyratoxydans MSL71</strain>
    </source>
</reference>
<dbReference type="Proteomes" id="UP000507962">
    <property type="component" value="Unassembled WGS sequence"/>
</dbReference>
<accession>A0A4U8YLZ5</accession>
<evidence type="ECO:0000256" key="2">
    <source>
        <dbReference type="SAM" id="MobiDB-lite"/>
    </source>
</evidence>
<evidence type="ECO:0000259" key="3">
    <source>
        <dbReference type="Pfam" id="PF02754"/>
    </source>
</evidence>
<evidence type="ECO:0000313" key="5">
    <source>
        <dbReference type="Proteomes" id="UP000507962"/>
    </source>
</evidence>
<dbReference type="Gene3D" id="1.20.1050.140">
    <property type="match status" value="1"/>
</dbReference>
<dbReference type="RefSeq" id="WP_180140556.1">
    <property type="nucleotide sequence ID" value="NZ_CAADHO010000003.1"/>
</dbReference>
<dbReference type="InterPro" id="IPR004017">
    <property type="entry name" value="Cys_rich_dom"/>
</dbReference>
<proteinExistence type="predicted"/>
<keyword evidence="5" id="KW-1185">Reference proteome</keyword>
<sequence length="315" mass="33855">MGYALFSGCTIPSRLPEYRDATTAVLDAFGVDYTDSVGFNCCGYPLRNTDREIYLLSSARNLALAEKAGRDILVMCKCCYGSFKHAQNALNQDLRLRDEVNAILRREGLAYRGVVRVSHLLSFLRHEVGLDAIRRRVVAPLTGVRAGVQYGCHLLRPSNINEFNETGVPEFFDLLVKAIGMESIDYARKFDCCGAPLNGINSALSIKMTVNKLRAVGEAGGELVATGCPYCHLQFAGAADAEEGLPRPVVYPQLLGLAMGLSPESLGMAADESLAPSRTCHESGVPSLAIPGNARMPLGRGGRGAAGETRIVDLS</sequence>
<protein>
    <submittedName>
        <fullName evidence="4">Cysteine-rich domain</fullName>
    </submittedName>
</protein>
<dbReference type="PANTHER" id="PTHR42947">
    <property type="entry name" value="COB--COM HETERODISULFIDE REDUCTASE SUBUNIT B 1"/>
    <property type="match status" value="1"/>
</dbReference>
<dbReference type="AlphaFoldDB" id="A0A4U8YLZ5"/>
<dbReference type="GO" id="GO:0016491">
    <property type="term" value="F:oxidoreductase activity"/>
    <property type="evidence" value="ECO:0007669"/>
    <property type="project" value="UniProtKB-KW"/>
</dbReference>
<feature type="domain" description="Cysteine-rich" evidence="3">
    <location>
        <begin position="3"/>
        <end position="84"/>
    </location>
</feature>
<evidence type="ECO:0000256" key="1">
    <source>
        <dbReference type="ARBA" id="ARBA00023002"/>
    </source>
</evidence>
<dbReference type="PANTHER" id="PTHR42947:SF1">
    <property type="entry name" value="COB--COM HETERODISULFIDE REDUCTASE SUBUNIT B 1"/>
    <property type="match status" value="1"/>
</dbReference>
<evidence type="ECO:0000313" key="4">
    <source>
        <dbReference type="EMBL" id="VFQ44751.1"/>
    </source>
</evidence>
<dbReference type="Pfam" id="PF02754">
    <property type="entry name" value="CCG"/>
    <property type="match status" value="2"/>
</dbReference>
<feature type="domain" description="Cysteine-rich" evidence="3">
    <location>
        <begin position="148"/>
        <end position="235"/>
    </location>
</feature>